<accession>A0A127M9N6</accession>
<evidence type="ECO:0000259" key="3">
    <source>
        <dbReference type="Pfam" id="PF02230"/>
    </source>
</evidence>
<evidence type="ECO:0000313" key="4">
    <source>
        <dbReference type="EMBL" id="AMO69939.1"/>
    </source>
</evidence>
<keyword evidence="2" id="KW-0378">Hydrolase</keyword>
<organism evidence="4 5">
    <name type="scientific">Zhongshania aliphaticivorans</name>
    <dbReference type="NCBI Taxonomy" id="1470434"/>
    <lineage>
        <taxon>Bacteria</taxon>
        <taxon>Pseudomonadati</taxon>
        <taxon>Pseudomonadota</taxon>
        <taxon>Gammaproteobacteria</taxon>
        <taxon>Cellvibrionales</taxon>
        <taxon>Spongiibacteraceae</taxon>
        <taxon>Zhongshania</taxon>
    </lineage>
</organism>
<dbReference type="GO" id="GO:0016787">
    <property type="term" value="F:hydrolase activity"/>
    <property type="evidence" value="ECO:0007669"/>
    <property type="project" value="UniProtKB-KW"/>
</dbReference>
<reference evidence="4 5" key="1">
    <citation type="submission" date="2015-12" db="EMBL/GenBank/DDBJ databases">
        <authorList>
            <person name="Shamseldin A."/>
            <person name="Moawad H."/>
            <person name="Abd El-Rahim W.M."/>
            <person name="Sadowsky M.J."/>
        </authorList>
    </citation>
    <scope>NUCLEOTIDE SEQUENCE [LARGE SCALE GENOMIC DNA]</scope>
    <source>
        <strain evidence="4 5">SM2</strain>
    </source>
</reference>
<dbReference type="InterPro" id="IPR003140">
    <property type="entry name" value="PLipase/COase/thioEstase"/>
</dbReference>
<proteinExistence type="inferred from homology"/>
<dbReference type="SUPFAM" id="SSF53474">
    <property type="entry name" value="alpha/beta-Hydrolases"/>
    <property type="match status" value="1"/>
</dbReference>
<dbReference type="AlphaFoldDB" id="A0A127M9N6"/>
<dbReference type="Pfam" id="PF02230">
    <property type="entry name" value="Abhydrolase_2"/>
    <property type="match status" value="1"/>
</dbReference>
<dbReference type="PANTHER" id="PTHR10655:SF17">
    <property type="entry name" value="LYSOPHOSPHOLIPASE-LIKE PROTEIN 1"/>
    <property type="match status" value="1"/>
</dbReference>
<name>A0A127M9N6_9GAMM</name>
<sequence>MLWSETVLKCEVIEPKGAHDASVIWLHGLGASGHDFVPVVPHLGLPSNHGVRFVFPHAPEIPVTINGGMVMPAWYDILAMSIEREIDLVQIESSAAAVGELIQRELDAGIASERIVLAGFSQGGAVVYHAALSYPKPLAGLMTMSTYFATAKEVKLSEANKALPIHIFHGSQDPMVQESMGHTANQILQSMGFKPKYRSYPMQHEVCGEEIVDIGNSLKEWLKLA</sequence>
<evidence type="ECO:0000256" key="1">
    <source>
        <dbReference type="ARBA" id="ARBA00006499"/>
    </source>
</evidence>
<dbReference type="EMBL" id="CP014544">
    <property type="protein sequence ID" value="AMO69939.1"/>
    <property type="molecule type" value="Genomic_DNA"/>
</dbReference>
<dbReference type="InterPro" id="IPR029058">
    <property type="entry name" value="AB_hydrolase_fold"/>
</dbReference>
<dbReference type="Gene3D" id="3.40.50.1820">
    <property type="entry name" value="alpha/beta hydrolase"/>
    <property type="match status" value="1"/>
</dbReference>
<dbReference type="KEGG" id="zal:AZF00_17250"/>
<gene>
    <name evidence="4" type="ORF">AZF00_17250</name>
</gene>
<protein>
    <submittedName>
        <fullName evidence="4">Carboxylesterase</fullName>
    </submittedName>
</protein>
<dbReference type="PANTHER" id="PTHR10655">
    <property type="entry name" value="LYSOPHOSPHOLIPASE-RELATED"/>
    <property type="match status" value="1"/>
</dbReference>
<dbReference type="InterPro" id="IPR050565">
    <property type="entry name" value="LYPA1-2/EST-like"/>
</dbReference>
<evidence type="ECO:0000313" key="5">
    <source>
        <dbReference type="Proteomes" id="UP000074119"/>
    </source>
</evidence>
<dbReference type="Proteomes" id="UP000074119">
    <property type="component" value="Chromosome"/>
</dbReference>
<evidence type="ECO:0000256" key="2">
    <source>
        <dbReference type="ARBA" id="ARBA00022801"/>
    </source>
</evidence>
<feature type="domain" description="Phospholipase/carboxylesterase/thioesterase" evidence="3">
    <location>
        <begin position="11"/>
        <end position="221"/>
    </location>
</feature>
<dbReference type="STRING" id="1470434.AZF00_17250"/>
<comment type="similarity">
    <text evidence="1">Belongs to the AB hydrolase superfamily. AB hydrolase 2 family.</text>
</comment>